<keyword evidence="1" id="KW-0812">Transmembrane</keyword>
<reference evidence="2" key="1">
    <citation type="submission" date="2021-03" db="EMBL/GenBank/DDBJ databases">
        <title>Whole genome shotgun sequence of Actinoplanes auranticolor NBRC 12245.</title>
        <authorList>
            <person name="Komaki H."/>
            <person name="Tamura T."/>
        </authorList>
    </citation>
    <scope>NUCLEOTIDE SEQUENCE</scope>
    <source>
        <strain evidence="2">NBRC 12245</strain>
    </source>
</reference>
<feature type="transmembrane region" description="Helical" evidence="1">
    <location>
        <begin position="46"/>
        <end position="68"/>
    </location>
</feature>
<evidence type="ECO:0000313" key="2">
    <source>
        <dbReference type="EMBL" id="GIM70411.1"/>
    </source>
</evidence>
<comment type="caution">
    <text evidence="2">The sequence shown here is derived from an EMBL/GenBank/DDBJ whole genome shotgun (WGS) entry which is preliminary data.</text>
</comment>
<accession>A0A919SEL1</accession>
<gene>
    <name evidence="2" type="ORF">Aau02nite_40850</name>
</gene>
<evidence type="ECO:0000313" key="3">
    <source>
        <dbReference type="Proteomes" id="UP000681340"/>
    </source>
</evidence>
<protein>
    <submittedName>
        <fullName evidence="2">Uncharacterized protein</fullName>
    </submittedName>
</protein>
<evidence type="ECO:0000256" key="1">
    <source>
        <dbReference type="SAM" id="Phobius"/>
    </source>
</evidence>
<feature type="transmembrane region" description="Helical" evidence="1">
    <location>
        <begin position="99"/>
        <end position="123"/>
    </location>
</feature>
<feature type="transmembrane region" description="Helical" evidence="1">
    <location>
        <begin position="75"/>
        <end position="93"/>
    </location>
</feature>
<sequence length="130" mass="13584">MRANKFRSLSGLLALAAATVFSWWAWLGRDTTKTLDPETGNYSGPYTTAQVAGAVLTLAALLVVAVLLRVPALPAAAVMTVVFTAAWTAQAAGEDETGLYLVGAFLVLAGMTAGTTVVALITARLRRRTT</sequence>
<dbReference type="Proteomes" id="UP000681340">
    <property type="component" value="Unassembled WGS sequence"/>
</dbReference>
<keyword evidence="3" id="KW-1185">Reference proteome</keyword>
<name>A0A919SEL1_9ACTN</name>
<keyword evidence="1" id="KW-0472">Membrane</keyword>
<dbReference type="AlphaFoldDB" id="A0A919SEL1"/>
<proteinExistence type="predicted"/>
<dbReference type="RefSeq" id="WP_212990096.1">
    <property type="nucleotide sequence ID" value="NZ_BAABEA010000005.1"/>
</dbReference>
<organism evidence="2 3">
    <name type="scientific">Actinoplanes auranticolor</name>
    <dbReference type="NCBI Taxonomy" id="47988"/>
    <lineage>
        <taxon>Bacteria</taxon>
        <taxon>Bacillati</taxon>
        <taxon>Actinomycetota</taxon>
        <taxon>Actinomycetes</taxon>
        <taxon>Micromonosporales</taxon>
        <taxon>Micromonosporaceae</taxon>
        <taxon>Actinoplanes</taxon>
    </lineage>
</organism>
<dbReference type="EMBL" id="BOQL01000031">
    <property type="protein sequence ID" value="GIM70411.1"/>
    <property type="molecule type" value="Genomic_DNA"/>
</dbReference>
<keyword evidence="1" id="KW-1133">Transmembrane helix</keyword>